<dbReference type="SUPFAM" id="SSF53850">
    <property type="entry name" value="Periplasmic binding protein-like II"/>
    <property type="match status" value="1"/>
</dbReference>
<gene>
    <name evidence="2" type="ORF">JT362_13965</name>
</gene>
<proteinExistence type="predicted"/>
<comment type="caution">
    <text evidence="2">The sequence shown here is derived from an EMBL/GenBank/DDBJ whole genome shotgun (WGS) entry which is preliminary data.</text>
</comment>
<dbReference type="InterPro" id="IPR030678">
    <property type="entry name" value="Peptide/Ni-bd"/>
</dbReference>
<reference evidence="2 3" key="1">
    <citation type="submission" date="2021-02" db="EMBL/GenBank/DDBJ databases">
        <title>Actinophytocola xerophila sp. nov., isolated from soil of cotton cropping field.</title>
        <authorList>
            <person name="Huang R."/>
            <person name="Chen X."/>
            <person name="Ge X."/>
            <person name="Liu W."/>
        </authorList>
    </citation>
    <scope>NUCLEOTIDE SEQUENCE [LARGE SCALE GENOMIC DNA]</scope>
    <source>
        <strain evidence="2 3">S1-96</strain>
    </source>
</reference>
<dbReference type="Gene3D" id="3.90.76.10">
    <property type="entry name" value="Dipeptide-binding Protein, Domain 1"/>
    <property type="match status" value="1"/>
</dbReference>
<evidence type="ECO:0000313" key="2">
    <source>
        <dbReference type="EMBL" id="MCT2584226.1"/>
    </source>
</evidence>
<dbReference type="InterPro" id="IPR039424">
    <property type="entry name" value="SBP_5"/>
</dbReference>
<evidence type="ECO:0000259" key="1">
    <source>
        <dbReference type="Pfam" id="PF00496"/>
    </source>
</evidence>
<dbReference type="Gene3D" id="3.10.105.10">
    <property type="entry name" value="Dipeptide-binding Protein, Domain 3"/>
    <property type="match status" value="1"/>
</dbReference>
<dbReference type="InterPro" id="IPR000914">
    <property type="entry name" value="SBP_5_dom"/>
</dbReference>
<dbReference type="Proteomes" id="UP001156441">
    <property type="component" value="Unassembled WGS sequence"/>
</dbReference>
<dbReference type="Pfam" id="PF00496">
    <property type="entry name" value="SBP_bac_5"/>
    <property type="match status" value="1"/>
</dbReference>
<organism evidence="2 3">
    <name type="scientific">Actinophytocola gossypii</name>
    <dbReference type="NCBI Taxonomy" id="2812003"/>
    <lineage>
        <taxon>Bacteria</taxon>
        <taxon>Bacillati</taxon>
        <taxon>Actinomycetota</taxon>
        <taxon>Actinomycetes</taxon>
        <taxon>Pseudonocardiales</taxon>
        <taxon>Pseudonocardiaceae</taxon>
    </lineage>
</organism>
<dbReference type="CDD" id="cd08509">
    <property type="entry name" value="PBP2_TmCBP_oligosaccharides_like"/>
    <property type="match status" value="1"/>
</dbReference>
<dbReference type="EMBL" id="JAFFZE010000012">
    <property type="protein sequence ID" value="MCT2584226.1"/>
    <property type="molecule type" value="Genomic_DNA"/>
</dbReference>
<sequence>MTLSGLAACGSGESGQGGNAAGVLNVGMPNGPQTENHNPFLPSSAGASLGYRHMIYEPLVMTSQIKPDEEGKPWLATEWTWSDNYRALELTIRDGVTWADGKPMTANDVAYTFTLLKDTPALNINAIPFRDITASGNTVALTFEKSQFVNQVDVLSSIVVPEHLWSAMDDPATDTVKNPVGTGPYELKTFTPQTVTLTRRDEYWQDLPEVRELRYTSYNDNNAQTTALANGSAEWAFTFISNYEAVYVDKDPEHHKLWFPPTLAVHGLFLNTENKPFDDPVLRRAMSKVIDRGDVFEQAEAGYFYPEVTNVTGIPTPAGESFIADEFQGETYEVDVEGAKRELTEAGYSYDGDTLLDRTGAPVEITLSNPSGWSDYITTLEIIKDNLSQLGIAATVEKANADAWTTNVDTGQFEAAMHWTNPGATPYDIYQSMMDGALYKPVGTPGVNGNWGRFRDDDATAALDAYANAESEAARTEAMHELQRIFVEQQPVLVTGAANAGAEYSTRNWVGWPDENNQYAPPQPTLLNSLDVVLHLKPAE</sequence>
<keyword evidence="3" id="KW-1185">Reference proteome</keyword>
<name>A0ABT2J8P1_9PSEU</name>
<feature type="domain" description="Solute-binding protein family 5" evidence="1">
    <location>
        <begin position="72"/>
        <end position="431"/>
    </location>
</feature>
<accession>A0ABT2J8P1</accession>
<dbReference type="PIRSF" id="PIRSF002741">
    <property type="entry name" value="MppA"/>
    <property type="match status" value="1"/>
</dbReference>
<protein>
    <submittedName>
        <fullName evidence="2">ABC transporter substrate-binding protein</fullName>
    </submittedName>
</protein>
<dbReference type="PANTHER" id="PTHR30290">
    <property type="entry name" value="PERIPLASMIC BINDING COMPONENT OF ABC TRANSPORTER"/>
    <property type="match status" value="1"/>
</dbReference>
<dbReference type="PANTHER" id="PTHR30290:SF82">
    <property type="entry name" value="ABC-TYPE DIPEPTIDE_OLIGOPEPTIDE TRANSPORT SYSTEM, PERIPLASMIC COMPONENT"/>
    <property type="match status" value="1"/>
</dbReference>
<evidence type="ECO:0000313" key="3">
    <source>
        <dbReference type="Proteomes" id="UP001156441"/>
    </source>
</evidence>
<dbReference type="Gene3D" id="3.40.190.10">
    <property type="entry name" value="Periplasmic binding protein-like II"/>
    <property type="match status" value="1"/>
</dbReference>